<feature type="compositionally biased region" description="Low complexity" evidence="1">
    <location>
        <begin position="507"/>
        <end position="525"/>
    </location>
</feature>
<dbReference type="EMBL" id="AP014958">
    <property type="protein sequence ID" value="BAS81497.1"/>
    <property type="molecule type" value="Genomic_DNA"/>
</dbReference>
<organism evidence="2 3">
    <name type="scientific">Oryza sativa subsp. japonica</name>
    <name type="common">Rice</name>
    <dbReference type="NCBI Taxonomy" id="39947"/>
    <lineage>
        <taxon>Eukaryota</taxon>
        <taxon>Viridiplantae</taxon>
        <taxon>Streptophyta</taxon>
        <taxon>Embryophyta</taxon>
        <taxon>Tracheophyta</taxon>
        <taxon>Spermatophyta</taxon>
        <taxon>Magnoliopsida</taxon>
        <taxon>Liliopsida</taxon>
        <taxon>Poales</taxon>
        <taxon>Poaceae</taxon>
        <taxon>BOP clade</taxon>
        <taxon>Oryzoideae</taxon>
        <taxon>Oryzeae</taxon>
        <taxon>Oryzinae</taxon>
        <taxon>Oryza</taxon>
        <taxon>Oryza sativa</taxon>
    </lineage>
</organism>
<feature type="compositionally biased region" description="Polar residues" evidence="1">
    <location>
        <begin position="573"/>
        <end position="584"/>
    </location>
</feature>
<dbReference type="Proteomes" id="UP000059680">
    <property type="component" value="Chromosome 2"/>
</dbReference>
<accession>A0A0N7KGA8</accession>
<evidence type="ECO:0000256" key="1">
    <source>
        <dbReference type="SAM" id="MobiDB-lite"/>
    </source>
</evidence>
<dbReference type="PANTHER" id="PTHR33087">
    <property type="entry name" value="OS07G0539200 PROTEIN"/>
    <property type="match status" value="1"/>
</dbReference>
<evidence type="ECO:0000313" key="2">
    <source>
        <dbReference type="EMBL" id="BAS81497.1"/>
    </source>
</evidence>
<protein>
    <submittedName>
        <fullName evidence="2">Os02g0808450 protein</fullName>
    </submittedName>
</protein>
<dbReference type="InterPro" id="IPR053253">
    <property type="entry name" value="Sex_diff_modulator"/>
</dbReference>
<feature type="region of interest" description="Disordered" evidence="1">
    <location>
        <begin position="377"/>
        <end position="396"/>
    </location>
</feature>
<dbReference type="InParanoid" id="A0A0N7KGA8"/>
<proteinExistence type="predicted"/>
<dbReference type="PANTHER" id="PTHR33087:SF31">
    <property type="entry name" value="OS06G0482850 PROTEIN"/>
    <property type="match status" value="1"/>
</dbReference>
<reference evidence="2 3" key="2">
    <citation type="journal article" date="2013" name="Plant Cell Physiol.">
        <title>Rice Annotation Project Database (RAP-DB): an integrative and interactive database for rice genomics.</title>
        <authorList>
            <person name="Sakai H."/>
            <person name="Lee S.S."/>
            <person name="Tanaka T."/>
            <person name="Numa H."/>
            <person name="Kim J."/>
            <person name="Kawahara Y."/>
            <person name="Wakimoto H."/>
            <person name="Yang C.C."/>
            <person name="Iwamoto M."/>
            <person name="Abe T."/>
            <person name="Yamada Y."/>
            <person name="Muto A."/>
            <person name="Inokuchi H."/>
            <person name="Ikemura T."/>
            <person name="Matsumoto T."/>
            <person name="Sasaki T."/>
            <person name="Itoh T."/>
        </authorList>
    </citation>
    <scope>NUCLEOTIDE SEQUENCE [LARGE SCALE GENOMIC DNA]</scope>
    <source>
        <strain evidence="3">cv. Nipponbare</strain>
    </source>
</reference>
<sequence>MGICQICFALNSSWQIWSVRQRMRVPLVPAKIQQVPPSTGSLSFQAAPVLLRRVGEGFTPPVPSGLKLPKAIPKNLPSEAATRLQVWQTVKPKHWWRKRHAQRPSAFMHLQSAAPPQLPSAFTGRHQPFLSQSKPLQARISFLELFKKKAVVLATKPAGARETDDGIGGVQPPRPTPAPPLASRLVFPPLPAMSRPGDPANRPDSIQRVLPRTSAIREDESFLSRTAAVVQVTGNLPVTNMRQINRLLASRFQVPREDLNVVVFSKGGYLVTCTSRSLRDMMVAASPFAVEDIDLSVLPWSRRVQAELVKWCFSIRVCFEGIPSHAWSAETVTGLLDEGCLIQDLDEPRTENETACLCAWLWADDPDSIPKEVHFELEEPLSPRSPDSRWDLDGEARQRTSPPKLLAYPVLVHLDQVLDFNPPPTEPTWMNSLGSQASGIISPVSMTEEIPKHHDFIWSLGVKDGTLPPQPPAFPSPGPGRDRSRSRSRSPPARERRRPLGWDVPPARSSAFPRRSSSRSSENRGGSYGGGHRRAACSPVRAARSRSPRGRSSPPPSLSVPAVMKDGGFQLSRPPSTSPQDPITQATPLQANQFVMEADPMLEELVADQASQSAVLV</sequence>
<keyword evidence="3" id="KW-1185">Reference proteome</keyword>
<feature type="region of interest" description="Disordered" evidence="1">
    <location>
        <begin position="160"/>
        <end position="180"/>
    </location>
</feature>
<reference evidence="2 3" key="3">
    <citation type="journal article" date="2013" name="Rice">
        <title>Improvement of the Oryza sativa Nipponbare reference genome using next generation sequence and optical map data.</title>
        <authorList>
            <person name="Kawahara Y."/>
            <person name="de la Bastide M."/>
            <person name="Hamilton J.P."/>
            <person name="Kanamori H."/>
            <person name="McCombie W.R."/>
            <person name="Ouyang S."/>
            <person name="Schwartz D.C."/>
            <person name="Tanaka T."/>
            <person name="Wu J."/>
            <person name="Zhou S."/>
            <person name="Childs K.L."/>
            <person name="Davidson R.M."/>
            <person name="Lin H."/>
            <person name="Quesada-Ocampo L."/>
            <person name="Vaillancourt B."/>
            <person name="Sakai H."/>
            <person name="Lee S.S."/>
            <person name="Kim J."/>
            <person name="Numa H."/>
            <person name="Itoh T."/>
            <person name="Buell C.R."/>
            <person name="Matsumoto T."/>
        </authorList>
    </citation>
    <scope>NUCLEOTIDE SEQUENCE [LARGE SCALE GENOMIC DNA]</scope>
    <source>
        <strain evidence="3">cv. Nipponbare</strain>
    </source>
</reference>
<name>A0A0N7KGA8_ORYSJ</name>
<dbReference type="FunCoup" id="A0A0N7KGA8">
    <property type="interactions" value="2"/>
</dbReference>
<feature type="region of interest" description="Disordered" evidence="1">
    <location>
        <begin position="461"/>
        <end position="584"/>
    </location>
</feature>
<evidence type="ECO:0000313" key="3">
    <source>
        <dbReference type="Proteomes" id="UP000059680"/>
    </source>
</evidence>
<feature type="compositionally biased region" description="Basic and acidic residues" evidence="1">
    <location>
        <begin position="386"/>
        <end position="396"/>
    </location>
</feature>
<feature type="compositionally biased region" description="Pro residues" evidence="1">
    <location>
        <begin position="468"/>
        <end position="478"/>
    </location>
</feature>
<gene>
    <name evidence="2" type="ordered locus">Os02g0808450</name>
    <name evidence="2" type="ORF">OSNPB_020808450</name>
</gene>
<dbReference type="AlphaFoldDB" id="A0A0N7KGA8"/>
<reference evidence="3" key="1">
    <citation type="journal article" date="2005" name="Nature">
        <title>The map-based sequence of the rice genome.</title>
        <authorList>
            <consortium name="International rice genome sequencing project (IRGSP)"/>
            <person name="Matsumoto T."/>
            <person name="Wu J."/>
            <person name="Kanamori H."/>
            <person name="Katayose Y."/>
            <person name="Fujisawa M."/>
            <person name="Namiki N."/>
            <person name="Mizuno H."/>
            <person name="Yamamoto K."/>
            <person name="Antonio B.A."/>
            <person name="Baba T."/>
            <person name="Sakata K."/>
            <person name="Nagamura Y."/>
            <person name="Aoki H."/>
            <person name="Arikawa K."/>
            <person name="Arita K."/>
            <person name="Bito T."/>
            <person name="Chiden Y."/>
            <person name="Fujitsuka N."/>
            <person name="Fukunaka R."/>
            <person name="Hamada M."/>
            <person name="Harada C."/>
            <person name="Hayashi A."/>
            <person name="Hijishita S."/>
            <person name="Honda M."/>
            <person name="Hosokawa S."/>
            <person name="Ichikawa Y."/>
            <person name="Idonuma A."/>
            <person name="Iijima M."/>
            <person name="Ikeda M."/>
            <person name="Ikeno M."/>
            <person name="Ito K."/>
            <person name="Ito S."/>
            <person name="Ito T."/>
            <person name="Ito Y."/>
            <person name="Ito Y."/>
            <person name="Iwabuchi A."/>
            <person name="Kamiya K."/>
            <person name="Karasawa W."/>
            <person name="Kurita K."/>
            <person name="Katagiri S."/>
            <person name="Kikuta A."/>
            <person name="Kobayashi H."/>
            <person name="Kobayashi N."/>
            <person name="Machita K."/>
            <person name="Maehara T."/>
            <person name="Masukawa M."/>
            <person name="Mizubayashi T."/>
            <person name="Mukai Y."/>
            <person name="Nagasaki H."/>
            <person name="Nagata Y."/>
            <person name="Naito S."/>
            <person name="Nakashima M."/>
            <person name="Nakama Y."/>
            <person name="Nakamichi Y."/>
            <person name="Nakamura M."/>
            <person name="Meguro A."/>
            <person name="Negishi M."/>
            <person name="Ohta I."/>
            <person name="Ohta T."/>
            <person name="Okamoto M."/>
            <person name="Ono N."/>
            <person name="Saji S."/>
            <person name="Sakaguchi M."/>
            <person name="Sakai K."/>
            <person name="Shibata M."/>
            <person name="Shimokawa T."/>
            <person name="Song J."/>
            <person name="Takazaki Y."/>
            <person name="Terasawa K."/>
            <person name="Tsugane M."/>
            <person name="Tsuji K."/>
            <person name="Ueda S."/>
            <person name="Waki K."/>
            <person name="Yamagata H."/>
            <person name="Yamamoto M."/>
            <person name="Yamamoto S."/>
            <person name="Yamane H."/>
            <person name="Yoshiki S."/>
            <person name="Yoshihara R."/>
            <person name="Yukawa K."/>
            <person name="Zhong H."/>
            <person name="Yano M."/>
            <person name="Yuan Q."/>
            <person name="Ouyang S."/>
            <person name="Liu J."/>
            <person name="Jones K.M."/>
            <person name="Gansberger K."/>
            <person name="Moffat K."/>
            <person name="Hill J."/>
            <person name="Bera J."/>
            <person name="Fadrosh D."/>
            <person name="Jin S."/>
            <person name="Johri S."/>
            <person name="Kim M."/>
            <person name="Overton L."/>
            <person name="Reardon M."/>
            <person name="Tsitrin T."/>
            <person name="Vuong H."/>
            <person name="Weaver B."/>
            <person name="Ciecko A."/>
            <person name="Tallon L."/>
            <person name="Jackson J."/>
            <person name="Pai G."/>
            <person name="Aken S.V."/>
            <person name="Utterback T."/>
            <person name="Reidmuller S."/>
            <person name="Feldblyum T."/>
            <person name="Hsiao J."/>
            <person name="Zismann V."/>
            <person name="Iobst S."/>
            <person name="de Vazeille A.R."/>
            <person name="Buell C.R."/>
            <person name="Ying K."/>
            <person name="Li Y."/>
            <person name="Lu T."/>
            <person name="Huang Y."/>
            <person name="Zhao Q."/>
            <person name="Feng Q."/>
            <person name="Zhang L."/>
            <person name="Zhu J."/>
            <person name="Weng Q."/>
            <person name="Mu J."/>
            <person name="Lu Y."/>
            <person name="Fan D."/>
            <person name="Liu Y."/>
            <person name="Guan J."/>
            <person name="Zhang Y."/>
            <person name="Yu S."/>
            <person name="Liu X."/>
            <person name="Zhang Y."/>
            <person name="Hong G."/>
            <person name="Han B."/>
            <person name="Choisne N."/>
            <person name="Demange N."/>
            <person name="Orjeda G."/>
            <person name="Samain S."/>
            <person name="Cattolico L."/>
            <person name="Pelletier E."/>
            <person name="Couloux A."/>
            <person name="Segurens B."/>
            <person name="Wincker P."/>
            <person name="D'Hont A."/>
            <person name="Scarpelli C."/>
            <person name="Weissenbach J."/>
            <person name="Salanoubat M."/>
            <person name="Quetier F."/>
            <person name="Yu Y."/>
            <person name="Kim H.R."/>
            <person name="Rambo T."/>
            <person name="Currie J."/>
            <person name="Collura K."/>
            <person name="Luo M."/>
            <person name="Yang T."/>
            <person name="Ammiraju J.S.S."/>
            <person name="Engler F."/>
            <person name="Soderlund C."/>
            <person name="Wing R.A."/>
            <person name="Palmer L.E."/>
            <person name="de la Bastide M."/>
            <person name="Spiegel L."/>
            <person name="Nascimento L."/>
            <person name="Zutavern T."/>
            <person name="O'Shaughnessy A."/>
            <person name="Dike S."/>
            <person name="Dedhia N."/>
            <person name="Preston R."/>
            <person name="Balija V."/>
            <person name="McCombie W.R."/>
            <person name="Chow T."/>
            <person name="Chen H."/>
            <person name="Chung M."/>
            <person name="Chen C."/>
            <person name="Shaw J."/>
            <person name="Wu H."/>
            <person name="Hsiao K."/>
            <person name="Chao Y."/>
            <person name="Chu M."/>
            <person name="Cheng C."/>
            <person name="Hour A."/>
            <person name="Lee P."/>
            <person name="Lin S."/>
            <person name="Lin Y."/>
            <person name="Liou J."/>
            <person name="Liu S."/>
            <person name="Hsing Y."/>
            <person name="Raghuvanshi S."/>
            <person name="Mohanty A."/>
            <person name="Bharti A.K."/>
            <person name="Gaur A."/>
            <person name="Gupta V."/>
            <person name="Kumar D."/>
            <person name="Ravi V."/>
            <person name="Vij S."/>
            <person name="Kapur A."/>
            <person name="Khurana P."/>
            <person name="Khurana P."/>
            <person name="Khurana J.P."/>
            <person name="Tyagi A.K."/>
            <person name="Gaikwad K."/>
            <person name="Singh A."/>
            <person name="Dalal V."/>
            <person name="Srivastava S."/>
            <person name="Dixit A."/>
            <person name="Pal A.K."/>
            <person name="Ghazi I.A."/>
            <person name="Yadav M."/>
            <person name="Pandit A."/>
            <person name="Bhargava A."/>
            <person name="Sureshbabu K."/>
            <person name="Batra K."/>
            <person name="Sharma T.R."/>
            <person name="Mohapatra T."/>
            <person name="Singh N.K."/>
            <person name="Messing J."/>
            <person name="Nelson A.B."/>
            <person name="Fuks G."/>
            <person name="Kavchok S."/>
            <person name="Keizer G."/>
            <person name="Linton E."/>
            <person name="Llaca V."/>
            <person name="Song R."/>
            <person name="Tanyolac B."/>
            <person name="Young S."/>
            <person name="Ho-Il K."/>
            <person name="Hahn J.H."/>
            <person name="Sangsakoo G."/>
            <person name="Vanavichit A."/>
            <person name="de Mattos Luiz.A.T."/>
            <person name="Zimmer P.D."/>
            <person name="Malone G."/>
            <person name="Dellagostin O."/>
            <person name="de Oliveira A.C."/>
            <person name="Bevan M."/>
            <person name="Bancroft I."/>
            <person name="Minx P."/>
            <person name="Cordum H."/>
            <person name="Wilson R."/>
            <person name="Cheng Z."/>
            <person name="Jin W."/>
            <person name="Jiang J."/>
            <person name="Leong S.A."/>
            <person name="Iwama H."/>
            <person name="Gojobori T."/>
            <person name="Itoh T."/>
            <person name="Niimura Y."/>
            <person name="Fujii Y."/>
            <person name="Habara T."/>
            <person name="Sakai H."/>
            <person name="Sato Y."/>
            <person name="Wilson G."/>
            <person name="Kumar K."/>
            <person name="McCouch S."/>
            <person name="Juretic N."/>
            <person name="Hoen D."/>
            <person name="Wright S."/>
            <person name="Bruskiewich R."/>
            <person name="Bureau T."/>
            <person name="Miyao A."/>
            <person name="Hirochika H."/>
            <person name="Nishikawa T."/>
            <person name="Kadowaki K."/>
            <person name="Sugiura M."/>
            <person name="Burr B."/>
            <person name="Sasaki T."/>
        </authorList>
    </citation>
    <scope>NUCLEOTIDE SEQUENCE [LARGE SCALE GENOMIC DNA]</scope>
    <source>
        <strain evidence="3">cv. Nipponbare</strain>
    </source>
</reference>
<dbReference type="PaxDb" id="39947-A0A0N7KGA8"/>